<dbReference type="NCBIfam" id="NF045485">
    <property type="entry name" value="FPPsyn"/>
    <property type="match status" value="1"/>
</dbReference>
<keyword evidence="5 12" id="KW-0808">Transferase</keyword>
<evidence type="ECO:0000256" key="10">
    <source>
        <dbReference type="ARBA" id="ARBA00032873"/>
    </source>
</evidence>
<evidence type="ECO:0000256" key="5">
    <source>
        <dbReference type="ARBA" id="ARBA00022679"/>
    </source>
</evidence>
<comment type="cofactor">
    <cofactor evidence="1">
        <name>Mg(2+)</name>
        <dbReference type="ChEBI" id="CHEBI:18420"/>
    </cofactor>
</comment>
<keyword evidence="7" id="KW-0460">Magnesium</keyword>
<dbReference type="InterPro" id="IPR033749">
    <property type="entry name" value="Polyprenyl_synt_CS"/>
</dbReference>
<evidence type="ECO:0000256" key="3">
    <source>
        <dbReference type="ARBA" id="ARBA00012439"/>
    </source>
</evidence>
<dbReference type="SUPFAM" id="SSF48576">
    <property type="entry name" value="Terpenoid synthases"/>
    <property type="match status" value="1"/>
</dbReference>
<dbReference type="GO" id="GO:0046872">
    <property type="term" value="F:metal ion binding"/>
    <property type="evidence" value="ECO:0007669"/>
    <property type="project" value="UniProtKB-KW"/>
</dbReference>
<evidence type="ECO:0000256" key="11">
    <source>
        <dbReference type="ARBA" id="ARBA00049399"/>
    </source>
</evidence>
<dbReference type="GO" id="GO:0005737">
    <property type="term" value="C:cytoplasm"/>
    <property type="evidence" value="ECO:0007669"/>
    <property type="project" value="UniProtKB-ARBA"/>
</dbReference>
<evidence type="ECO:0000256" key="2">
    <source>
        <dbReference type="ARBA" id="ARBA00006706"/>
    </source>
</evidence>
<dbReference type="FunFam" id="1.10.600.10:FF:000001">
    <property type="entry name" value="Geranylgeranyl diphosphate synthase"/>
    <property type="match status" value="1"/>
</dbReference>
<gene>
    <name evidence="13" type="primary">ispA</name>
    <name evidence="13" type="ORF">SAMEA4504048_01806</name>
</gene>
<accession>A0A239XDP0</accession>
<comment type="catalytic activity">
    <reaction evidence="11">
        <text>isopentenyl diphosphate + (2E)-geranyl diphosphate = (2E,6E)-farnesyl diphosphate + diphosphate</text>
        <dbReference type="Rhea" id="RHEA:19361"/>
        <dbReference type="ChEBI" id="CHEBI:33019"/>
        <dbReference type="ChEBI" id="CHEBI:58057"/>
        <dbReference type="ChEBI" id="CHEBI:128769"/>
        <dbReference type="ChEBI" id="CHEBI:175763"/>
        <dbReference type="EC" id="2.5.1.10"/>
    </reaction>
</comment>
<evidence type="ECO:0000256" key="4">
    <source>
        <dbReference type="ARBA" id="ARBA00015100"/>
    </source>
</evidence>
<evidence type="ECO:0000256" key="12">
    <source>
        <dbReference type="RuleBase" id="RU004466"/>
    </source>
</evidence>
<comment type="similarity">
    <text evidence="2 12">Belongs to the FPP/GGPP synthase family.</text>
</comment>
<dbReference type="SFLD" id="SFLDG01017">
    <property type="entry name" value="Polyprenyl_Transferase_Like"/>
    <property type="match status" value="1"/>
</dbReference>
<name>A0A239XDP0_STRAI</name>
<evidence type="ECO:0000256" key="7">
    <source>
        <dbReference type="ARBA" id="ARBA00022842"/>
    </source>
</evidence>
<dbReference type="KEGG" id="saco:SAME_01806"/>
<dbReference type="Gene3D" id="1.10.600.10">
    <property type="entry name" value="Farnesyl Diphosphate Synthase"/>
    <property type="match status" value="1"/>
</dbReference>
<dbReference type="PROSITE" id="PS00444">
    <property type="entry name" value="POLYPRENYL_SYNTHASE_2"/>
    <property type="match status" value="1"/>
</dbReference>
<proteinExistence type="inferred from homology"/>
<dbReference type="InterPro" id="IPR053378">
    <property type="entry name" value="Prenyl_diphosphate_synthase"/>
</dbReference>
<dbReference type="Pfam" id="PF00348">
    <property type="entry name" value="polyprenyl_synt"/>
    <property type="match status" value="1"/>
</dbReference>
<dbReference type="InterPro" id="IPR008949">
    <property type="entry name" value="Isoprenoid_synthase_dom_sf"/>
</dbReference>
<dbReference type="GO" id="GO:0016114">
    <property type="term" value="P:terpenoid biosynthetic process"/>
    <property type="evidence" value="ECO:0007669"/>
    <property type="project" value="UniProtKB-ARBA"/>
</dbReference>
<dbReference type="PROSITE" id="PS00723">
    <property type="entry name" value="POLYPRENYL_SYNTHASE_1"/>
    <property type="match status" value="1"/>
</dbReference>
<keyword evidence="6" id="KW-0479">Metal-binding</keyword>
<protein>
    <recommendedName>
        <fullName evidence="4">Farnesyl diphosphate synthase</fullName>
        <ecNumber evidence="3">2.5.1.10</ecNumber>
    </recommendedName>
    <alternativeName>
        <fullName evidence="10">(2E,6E)-farnesyl diphosphate synthase</fullName>
    </alternativeName>
    <alternativeName>
        <fullName evidence="9">Geranyltranstransferase</fullName>
    </alternativeName>
</protein>
<keyword evidence="8" id="KW-0414">Isoprene biosynthesis</keyword>
<dbReference type="CDD" id="cd00685">
    <property type="entry name" value="Trans_IPPS_HT"/>
    <property type="match status" value="1"/>
</dbReference>
<evidence type="ECO:0000256" key="6">
    <source>
        <dbReference type="ARBA" id="ARBA00022723"/>
    </source>
</evidence>
<evidence type="ECO:0000256" key="8">
    <source>
        <dbReference type="ARBA" id="ARBA00023229"/>
    </source>
</evidence>
<dbReference type="InterPro" id="IPR000092">
    <property type="entry name" value="Polyprenyl_synt"/>
</dbReference>
<dbReference type="OrthoDB" id="9805316at2"/>
<dbReference type="PANTHER" id="PTHR43281:SF1">
    <property type="entry name" value="FARNESYL DIPHOSPHATE SYNTHASE"/>
    <property type="match status" value="1"/>
</dbReference>
<dbReference type="PANTHER" id="PTHR43281">
    <property type="entry name" value="FARNESYL DIPHOSPHATE SYNTHASE"/>
    <property type="match status" value="1"/>
</dbReference>
<dbReference type="RefSeq" id="WP_017769704.1">
    <property type="nucleotide sequence ID" value="NZ_LT906454.1"/>
</dbReference>
<evidence type="ECO:0000313" key="13">
    <source>
        <dbReference type="EMBL" id="SNV44124.1"/>
    </source>
</evidence>
<evidence type="ECO:0000256" key="1">
    <source>
        <dbReference type="ARBA" id="ARBA00001946"/>
    </source>
</evidence>
<dbReference type="AlphaFoldDB" id="A0A239XDP0"/>
<dbReference type="SFLD" id="SFLDS00005">
    <property type="entry name" value="Isoprenoid_Synthase_Type_I"/>
    <property type="match status" value="1"/>
</dbReference>
<dbReference type="EMBL" id="LT906454">
    <property type="protein sequence ID" value="SNV44124.1"/>
    <property type="molecule type" value="Genomic_DNA"/>
</dbReference>
<evidence type="ECO:0000313" key="14">
    <source>
        <dbReference type="Proteomes" id="UP000215144"/>
    </source>
</evidence>
<dbReference type="Proteomes" id="UP000215144">
    <property type="component" value="Chromosome 1"/>
</dbReference>
<reference evidence="13 14" key="1">
    <citation type="submission" date="2017-06" db="EMBL/GenBank/DDBJ databases">
        <authorList>
            <consortium name="Pathogen Informatics"/>
        </authorList>
    </citation>
    <scope>NUCLEOTIDE SEQUENCE [LARGE SCALE GENOMIC DNA]</scope>
    <source>
        <strain evidence="13 14">NCTC11291</strain>
    </source>
</reference>
<organism evidence="13 14">
    <name type="scientific">Streptococcus acidominimus</name>
    <dbReference type="NCBI Taxonomy" id="1326"/>
    <lineage>
        <taxon>Bacteria</taxon>
        <taxon>Bacillati</taxon>
        <taxon>Bacillota</taxon>
        <taxon>Bacilli</taxon>
        <taxon>Lactobacillales</taxon>
        <taxon>Streptococcaceae</taxon>
        <taxon>Streptococcus</taxon>
    </lineage>
</organism>
<sequence length="298" mass="32576">MDKFSLISQAIERYYESQGRVSDELVKAILYSIEGGGKRIRPILLLTLLEGFGLSMTQCHLDVAAALEMIHTGSLIHDDLPAMDDDDYRRGRLTSHKKFDEATAILAADSLFLDAPSLIVETALPSDVKIQLIQLLSRFSGTFGMVGGQMLDMKGEGKSLNLEQIQAIHANKTGALLTFPFLAAGYIAKQPDAVLDQLKQVGQLVGLAFQIRDDILDVTADFDALGKTPGKDVSAQKSTYPALIGLEQSHELLENSLDQAIAILRGLEMETVFQSQEMIKMIERLRLHAQGKSGCASL</sequence>
<dbReference type="EC" id="2.5.1.10" evidence="3"/>
<evidence type="ECO:0000256" key="9">
    <source>
        <dbReference type="ARBA" id="ARBA00032380"/>
    </source>
</evidence>
<dbReference type="GO" id="GO:0004337">
    <property type="term" value="F:(2E,6E)-farnesyl diphosphate synthase activity"/>
    <property type="evidence" value="ECO:0007669"/>
    <property type="project" value="UniProtKB-EC"/>
</dbReference>